<proteinExistence type="predicted"/>
<feature type="transmembrane region" description="Helical" evidence="3">
    <location>
        <begin position="105"/>
        <end position="122"/>
    </location>
</feature>
<dbReference type="InterPro" id="IPR012951">
    <property type="entry name" value="BBE"/>
</dbReference>
<dbReference type="Gene3D" id="3.40.462.20">
    <property type="match status" value="1"/>
</dbReference>
<dbReference type="PANTHER" id="PTHR32448">
    <property type="entry name" value="OS08G0158400 PROTEIN"/>
    <property type="match status" value="1"/>
</dbReference>
<dbReference type="Gene3D" id="3.30.43.10">
    <property type="entry name" value="Uridine Diphospho-n-acetylenolpyruvylglucosamine Reductase, domain 2"/>
    <property type="match status" value="1"/>
</dbReference>
<keyword evidence="3" id="KW-1133">Transmembrane helix</keyword>
<keyword evidence="3" id="KW-0812">Transmembrane</keyword>
<reference evidence="5" key="1">
    <citation type="journal article" date="2019" name="Science">
        <title>Mutation of a bHLH transcription factor allowed almond domestication.</title>
        <authorList>
            <person name="Sanchez-Perez R."/>
            <person name="Pavan S."/>
            <person name="Mazzeo R."/>
            <person name="Moldovan C."/>
            <person name="Aiese Cigliano R."/>
            <person name="Del Cueto J."/>
            <person name="Ricciardi F."/>
            <person name="Lotti C."/>
            <person name="Ricciardi L."/>
            <person name="Dicenta F."/>
            <person name="Lopez-Marques R.L."/>
            <person name="Lindberg Moller B."/>
        </authorList>
    </citation>
    <scope>NUCLEOTIDE SEQUENCE</scope>
</reference>
<sequence>MKLSWTTSDPVLTGFLQCLPKQPQSAYPIFEAIYTRENTLFQSVLLGYIRNSRYSTLATPKPLAIVTALHESHVQATVICAKQHGLQIRTRSVAMIMRAYHTYPMSPLSFLTCLIFDPLILMSRMRALGFRLGLLSVNFIMKLQIKVRFMGSSGSLSNCVELVVTLVVARSGGASFGVILSWKIRLLPVPASVTVFNVKRTWEQGALNVIYKWQHVAPKLLDEIFIRAITRLKNSTEGKKTVEVSFVGLFLGRRDKLVPLMNESFPELGLQLKDCFEMSWVESTLFWADQPIGAPVNFLLNRPQGPPNFFKSKSDYVKEPIPKQGIESIWQMMLKMDKVLMQWSPYGGRMSMIPEWETPFPHRDGNLFLIQYVTYWVEEGAETLKQHLGFVRKLYEGMTLYVSKSPREAFQNYRDLDIGANRQNHTEFETAKVYGSKYFKGNFDRLIRVKSWLILIIF</sequence>
<evidence type="ECO:0000256" key="2">
    <source>
        <dbReference type="ARBA" id="ARBA00022827"/>
    </source>
</evidence>
<dbReference type="AlphaFoldDB" id="A0A4Y1RB78"/>
<gene>
    <name evidence="5" type="ORF">Prudu_011418</name>
</gene>
<name>A0A4Y1RB78_PRUDU</name>
<dbReference type="EMBL" id="AP019300">
    <property type="protein sequence ID" value="BBH01217.1"/>
    <property type="molecule type" value="Genomic_DNA"/>
</dbReference>
<keyword evidence="2" id="KW-0274">FAD</keyword>
<dbReference type="GO" id="GO:0016491">
    <property type="term" value="F:oxidoreductase activity"/>
    <property type="evidence" value="ECO:0007669"/>
    <property type="project" value="InterPro"/>
</dbReference>
<feature type="domain" description="Berberine/berberine-like" evidence="4">
    <location>
        <begin position="409"/>
        <end position="450"/>
    </location>
</feature>
<evidence type="ECO:0000256" key="3">
    <source>
        <dbReference type="SAM" id="Phobius"/>
    </source>
</evidence>
<accession>A0A4Y1RB78</accession>
<dbReference type="GO" id="GO:0050660">
    <property type="term" value="F:flavin adenine dinucleotide binding"/>
    <property type="evidence" value="ECO:0007669"/>
    <property type="project" value="InterPro"/>
</dbReference>
<protein>
    <recommendedName>
        <fullName evidence="4">Berberine/berberine-like domain-containing protein</fullName>
    </recommendedName>
</protein>
<dbReference type="Pfam" id="PF08031">
    <property type="entry name" value="BBE"/>
    <property type="match status" value="1"/>
</dbReference>
<dbReference type="InterPro" id="IPR016167">
    <property type="entry name" value="FAD-bd_PCMH_sub1"/>
</dbReference>
<evidence type="ECO:0000256" key="1">
    <source>
        <dbReference type="ARBA" id="ARBA00022630"/>
    </source>
</evidence>
<organism evidence="5">
    <name type="scientific">Prunus dulcis</name>
    <name type="common">Almond</name>
    <name type="synonym">Amygdalus dulcis</name>
    <dbReference type="NCBI Taxonomy" id="3755"/>
    <lineage>
        <taxon>Eukaryota</taxon>
        <taxon>Viridiplantae</taxon>
        <taxon>Streptophyta</taxon>
        <taxon>Embryophyta</taxon>
        <taxon>Tracheophyta</taxon>
        <taxon>Spermatophyta</taxon>
        <taxon>Magnoliopsida</taxon>
        <taxon>eudicotyledons</taxon>
        <taxon>Gunneridae</taxon>
        <taxon>Pentapetalae</taxon>
        <taxon>rosids</taxon>
        <taxon>fabids</taxon>
        <taxon>Rosales</taxon>
        <taxon>Rosaceae</taxon>
        <taxon>Amygdaloideae</taxon>
        <taxon>Amygdaleae</taxon>
        <taxon>Prunus</taxon>
    </lineage>
</organism>
<keyword evidence="1" id="KW-0285">Flavoprotein</keyword>
<evidence type="ECO:0000313" key="5">
    <source>
        <dbReference type="EMBL" id="BBH01217.1"/>
    </source>
</evidence>
<evidence type="ECO:0000259" key="4">
    <source>
        <dbReference type="Pfam" id="PF08031"/>
    </source>
</evidence>
<keyword evidence="3" id="KW-0472">Membrane</keyword>